<protein>
    <submittedName>
        <fullName evidence="4">SDR family NAD(P)-dependent oxidoreductase</fullName>
    </submittedName>
</protein>
<proteinExistence type="inferred from homology"/>
<sequence length="275" mass="30077">MQGGRGVLITGCSSGIGLDAARYLAGRGWRVVASCRDPADVAARRAEGLESLVLDVADPDSVQAAVAEAVAGGPLTAVVNNAAFAIPGALEDLPRDALRHIFETNVLGAHDLTRAMIPHFRAQGRGTIVNISSVLGLVALKWRGAYNATKFALEGLTDTLRLEMEDTPIRVVLIEPGPITSRFRVNATRQFERWIDWEGSARADQYRKTLRKRLYGPQSKDRFELPPEAVSRVIAHAIEAARPRPRYYVTVPTHLAGMARRLLPTRALDWVARRG</sequence>
<dbReference type="PANTHER" id="PTHR44169:SF6">
    <property type="entry name" value="NADPH-DEPENDENT 1-ACYLDIHYDROXYACETONE PHOSPHATE REDUCTASE"/>
    <property type="match status" value="1"/>
</dbReference>
<comment type="similarity">
    <text evidence="1 3">Belongs to the short-chain dehydrogenases/reductases (SDR) family.</text>
</comment>
<dbReference type="PANTHER" id="PTHR44169">
    <property type="entry name" value="NADPH-DEPENDENT 1-ACYLDIHYDROXYACETONE PHOSPHATE REDUCTASE"/>
    <property type="match status" value="1"/>
</dbReference>
<dbReference type="PROSITE" id="PS00061">
    <property type="entry name" value="ADH_SHORT"/>
    <property type="match status" value="1"/>
</dbReference>
<keyword evidence="2" id="KW-0560">Oxidoreductase</keyword>
<dbReference type="InterPro" id="IPR002347">
    <property type="entry name" value="SDR_fam"/>
</dbReference>
<dbReference type="PRINTS" id="PR00080">
    <property type="entry name" value="SDRFAMILY"/>
</dbReference>
<dbReference type="EMBL" id="CP030918">
    <property type="protein sequence ID" value="AXC49331.1"/>
    <property type="molecule type" value="Genomic_DNA"/>
</dbReference>
<dbReference type="PRINTS" id="PR00081">
    <property type="entry name" value="GDHRDH"/>
</dbReference>
<reference evidence="5" key="1">
    <citation type="submission" date="2018-07" db="EMBL/GenBank/DDBJ databases">
        <title>Genome sequencing of Paracoccus sp. SC2-6.</title>
        <authorList>
            <person name="Heo J."/>
            <person name="Kim S.-J."/>
            <person name="Kwon S.-W."/>
        </authorList>
    </citation>
    <scope>NUCLEOTIDE SEQUENCE [LARGE SCALE GENOMIC DNA]</scope>
    <source>
        <strain evidence="5">SC2-6</strain>
    </source>
</reference>
<dbReference type="GO" id="GO:0016491">
    <property type="term" value="F:oxidoreductase activity"/>
    <property type="evidence" value="ECO:0007669"/>
    <property type="project" value="UniProtKB-KW"/>
</dbReference>
<dbReference type="InterPro" id="IPR020904">
    <property type="entry name" value="Sc_DH/Rdtase_CS"/>
</dbReference>
<evidence type="ECO:0000256" key="3">
    <source>
        <dbReference type="RuleBase" id="RU000363"/>
    </source>
</evidence>
<dbReference type="CDD" id="cd05374">
    <property type="entry name" value="17beta-HSD-like_SDR_c"/>
    <property type="match status" value="1"/>
</dbReference>
<dbReference type="Proteomes" id="UP000252023">
    <property type="component" value="Chromosome"/>
</dbReference>
<dbReference type="KEGG" id="pars:DRW48_06195"/>
<dbReference type="Pfam" id="PF00106">
    <property type="entry name" value="adh_short"/>
    <property type="match status" value="1"/>
</dbReference>
<evidence type="ECO:0000256" key="2">
    <source>
        <dbReference type="ARBA" id="ARBA00023002"/>
    </source>
</evidence>
<evidence type="ECO:0000313" key="4">
    <source>
        <dbReference type="EMBL" id="AXC49331.1"/>
    </source>
</evidence>
<dbReference type="RefSeq" id="WP_114075650.1">
    <property type="nucleotide sequence ID" value="NZ_CP030918.1"/>
</dbReference>
<dbReference type="AlphaFoldDB" id="A0A344PIX6"/>
<evidence type="ECO:0000256" key="1">
    <source>
        <dbReference type="ARBA" id="ARBA00006484"/>
    </source>
</evidence>
<evidence type="ECO:0000313" key="5">
    <source>
        <dbReference type="Proteomes" id="UP000252023"/>
    </source>
</evidence>
<gene>
    <name evidence="4" type="ORF">DRW48_06195</name>
</gene>
<dbReference type="OrthoDB" id="9793825at2"/>
<dbReference type="Gene3D" id="3.40.50.720">
    <property type="entry name" value="NAD(P)-binding Rossmann-like Domain"/>
    <property type="match status" value="1"/>
</dbReference>
<name>A0A344PIX6_9RHOB</name>
<keyword evidence="5" id="KW-1185">Reference proteome</keyword>
<organism evidence="4 5">
    <name type="scientific">Paracoccus suum</name>
    <dbReference type="NCBI Taxonomy" id="2259340"/>
    <lineage>
        <taxon>Bacteria</taxon>
        <taxon>Pseudomonadati</taxon>
        <taxon>Pseudomonadota</taxon>
        <taxon>Alphaproteobacteria</taxon>
        <taxon>Rhodobacterales</taxon>
        <taxon>Paracoccaceae</taxon>
        <taxon>Paracoccus</taxon>
    </lineage>
</organism>
<dbReference type="InterPro" id="IPR036291">
    <property type="entry name" value="NAD(P)-bd_dom_sf"/>
</dbReference>
<dbReference type="SUPFAM" id="SSF51735">
    <property type="entry name" value="NAD(P)-binding Rossmann-fold domains"/>
    <property type="match status" value="1"/>
</dbReference>
<accession>A0A344PIX6</accession>